<dbReference type="EMBL" id="AP014940">
    <property type="protein sequence ID" value="BAV96725.1"/>
    <property type="molecule type" value="Genomic_DNA"/>
</dbReference>
<dbReference type="Proteomes" id="UP000218824">
    <property type="component" value="Chromosome"/>
</dbReference>
<evidence type="ECO:0000313" key="2">
    <source>
        <dbReference type="Proteomes" id="UP000218824"/>
    </source>
</evidence>
<protein>
    <recommendedName>
        <fullName evidence="3">DUF3828 domain-containing protein</fullName>
    </recommendedName>
</protein>
<name>A0AAU9AMB8_LYSEN</name>
<organism evidence="1 2">
    <name type="scientific">Lysobacter enzymogenes</name>
    <dbReference type="NCBI Taxonomy" id="69"/>
    <lineage>
        <taxon>Bacteria</taxon>
        <taxon>Pseudomonadati</taxon>
        <taxon>Pseudomonadota</taxon>
        <taxon>Gammaproteobacteria</taxon>
        <taxon>Lysobacterales</taxon>
        <taxon>Lysobacteraceae</taxon>
        <taxon>Lysobacter</taxon>
    </lineage>
</organism>
<sequence length="225" mass="23683">MSAAAVRGGRGSNGVGIAGPQGARMLHCRRFAMAGLGIALLATAACVHTAAPEPARAHVAVAADARVPAEAIEAASAFYRLHLRAYADGSSAGLPQGPRLAACEPLLTRALRARLQKALRLQDRFIAEHPGDKPPLIEDDVFSSAFQDENLVGFAPGAAEALAGDRVRIDIALTVVAAPDPARQRHDRALMRREDGAWKLDDIEFDPTGAGGNARLSLVLDEAFR</sequence>
<dbReference type="RefSeq" id="WP_145959986.1">
    <property type="nucleotide sequence ID" value="NZ_AP014940.1"/>
</dbReference>
<reference evidence="1 2" key="1">
    <citation type="journal article" date="2017" name="DNA Res.">
        <title>Complete genome sequence and expression profile of the commercial lytic enzyme producer Lysobacter enzymogenes M497-1.</title>
        <authorList>
            <person name="Takami H."/>
            <person name="Toyoda A."/>
            <person name="Uchiyama I."/>
            <person name="Itoh T."/>
            <person name="Takaki Y."/>
            <person name="Arai W."/>
            <person name="Nishi S."/>
            <person name="Kawai M."/>
            <person name="Shinya K."/>
            <person name="Ikeda H."/>
        </authorList>
    </citation>
    <scope>NUCLEOTIDE SEQUENCE [LARGE SCALE GENOMIC DNA]</scope>
    <source>
        <strain evidence="1 2">M497-1</strain>
    </source>
</reference>
<dbReference type="GeneID" id="83063114"/>
<dbReference type="AlphaFoldDB" id="A0AAU9AMB8"/>
<evidence type="ECO:0008006" key="3">
    <source>
        <dbReference type="Google" id="ProtNLM"/>
    </source>
</evidence>
<accession>A0AAU9AMB8</accession>
<evidence type="ECO:0000313" key="1">
    <source>
        <dbReference type="EMBL" id="BAV96725.1"/>
    </source>
</evidence>
<proteinExistence type="predicted"/>
<gene>
    <name evidence="1" type="ORF">LEN_1238</name>
</gene>
<dbReference type="KEGG" id="lem:LEN_1238"/>